<comment type="caution">
    <text evidence="1">The sequence shown here is derived from an EMBL/GenBank/DDBJ whole genome shotgun (WGS) entry which is preliminary data.</text>
</comment>
<dbReference type="InterPro" id="IPR023614">
    <property type="entry name" value="Porin_dom_sf"/>
</dbReference>
<evidence type="ECO:0000313" key="2">
    <source>
        <dbReference type="Proteomes" id="UP000233256"/>
    </source>
</evidence>
<dbReference type="Proteomes" id="UP000233256">
    <property type="component" value="Unassembled WGS sequence"/>
</dbReference>
<dbReference type="SUPFAM" id="SSF56935">
    <property type="entry name" value="Porins"/>
    <property type="match status" value="1"/>
</dbReference>
<dbReference type="AlphaFoldDB" id="A0A2N1PKQ6"/>
<organism evidence="1 2">
    <name type="scientific">Candidatus Wallbacteria bacterium HGW-Wallbacteria-1</name>
    <dbReference type="NCBI Taxonomy" id="2013854"/>
    <lineage>
        <taxon>Bacteria</taxon>
        <taxon>Candidatus Walliibacteriota</taxon>
    </lineage>
</organism>
<gene>
    <name evidence="1" type="ORF">CVV64_16830</name>
</gene>
<evidence type="ECO:0008006" key="3">
    <source>
        <dbReference type="Google" id="ProtNLM"/>
    </source>
</evidence>
<protein>
    <recommendedName>
        <fullName evidence="3">Alginate export domain-containing protein</fullName>
    </recommendedName>
</protein>
<accession>A0A2N1PKQ6</accession>
<name>A0A2N1PKQ6_9BACT</name>
<dbReference type="Gene3D" id="2.40.160.10">
    <property type="entry name" value="Porin"/>
    <property type="match status" value="1"/>
</dbReference>
<evidence type="ECO:0000313" key="1">
    <source>
        <dbReference type="EMBL" id="PKK88909.1"/>
    </source>
</evidence>
<reference evidence="1 2" key="1">
    <citation type="journal article" date="2017" name="ISME J.">
        <title>Potential for microbial H2 and metal transformations associated with novel bacteria and archaea in deep terrestrial subsurface sediments.</title>
        <authorList>
            <person name="Hernsdorf A.W."/>
            <person name="Amano Y."/>
            <person name="Miyakawa K."/>
            <person name="Ise K."/>
            <person name="Suzuki Y."/>
            <person name="Anantharaman K."/>
            <person name="Probst A."/>
            <person name="Burstein D."/>
            <person name="Thomas B.C."/>
            <person name="Banfield J.F."/>
        </authorList>
    </citation>
    <scope>NUCLEOTIDE SEQUENCE [LARGE SCALE GENOMIC DNA]</scope>
    <source>
        <strain evidence="1">HGW-Wallbacteria-1</strain>
    </source>
</reference>
<sequence length="430" mass="48948">MALNDSRLFSLSRTALLRGFLAVSTILSCFNPSPCPATDNLDIHGFISQGYIKSSSNNFLVDSAEGSYQFNEIGLNFSTQLKDDLRLGMQLLSRDLGRQGNNDVNLDWAFGDFRWRDWMGFRFGKMKTPMNLHNETRDIDFLRTPILLPQGVYDESLRDITQSFQGLGIYGNVPVGQIGDFDYDLILGSVNVPGNGGIAKYFEDLGLFSVDSVAAREVYGVKCKWNTSIDGFALGFSKQRYELRIDGTILPKYALVFNPAQAVTPALPIPGYPAMPWLPVAMQVDFNVKSEYEFAEYVKGSWTFSGEKWRTYGPYTLTPGLPAAMGKANPSVRKGSYWMASYRHNRLFEWSWYFNRFTDYKPAISWGAKTDDYWYLKDYCMSLKYDAAENWLVKGEIHRMTGAGMMLSADNPQPRDPDWWLYAFKTTYSY</sequence>
<proteinExistence type="predicted"/>
<dbReference type="EMBL" id="PGXC01000031">
    <property type="protein sequence ID" value="PKK88909.1"/>
    <property type="molecule type" value="Genomic_DNA"/>
</dbReference>
<dbReference type="PROSITE" id="PS51257">
    <property type="entry name" value="PROKAR_LIPOPROTEIN"/>
    <property type="match status" value="1"/>
</dbReference>